<dbReference type="HOGENOM" id="CLU_044876_0_2_1"/>
<reference evidence="6" key="4">
    <citation type="journal article" date="2015" name="G3 (Bethesda)">
        <title>Genome sequences of three phytopathogenic species of the Magnaporthaceae family of fungi.</title>
        <authorList>
            <person name="Okagaki L.H."/>
            <person name="Nunes C.C."/>
            <person name="Sailsbery J."/>
            <person name="Clay B."/>
            <person name="Brown D."/>
            <person name="John T."/>
            <person name="Oh Y."/>
            <person name="Young N."/>
            <person name="Fitzgerald M."/>
            <person name="Haas B.J."/>
            <person name="Zeng Q."/>
            <person name="Young S."/>
            <person name="Adiconis X."/>
            <person name="Fan L."/>
            <person name="Levin J.Z."/>
            <person name="Mitchell T.K."/>
            <person name="Okubara P.A."/>
            <person name="Farman M.L."/>
            <person name="Kohn L.M."/>
            <person name="Birren B."/>
            <person name="Ma L.-J."/>
            <person name="Dean R.A."/>
        </authorList>
    </citation>
    <scope>NUCLEOTIDE SEQUENCE</scope>
    <source>
        <strain evidence="6">R3-111a-1</strain>
    </source>
</reference>
<reference evidence="7" key="1">
    <citation type="submission" date="2010-07" db="EMBL/GenBank/DDBJ databases">
        <title>The genome sequence of Gaeumannomyces graminis var. tritici strain R3-111a-1.</title>
        <authorList>
            <consortium name="The Broad Institute Genome Sequencing Platform"/>
            <person name="Ma L.-J."/>
            <person name="Dead R."/>
            <person name="Young S."/>
            <person name="Zeng Q."/>
            <person name="Koehrsen M."/>
            <person name="Alvarado L."/>
            <person name="Berlin A."/>
            <person name="Chapman S.B."/>
            <person name="Chen Z."/>
            <person name="Freedman E."/>
            <person name="Gellesch M."/>
            <person name="Goldberg J."/>
            <person name="Griggs A."/>
            <person name="Gujja S."/>
            <person name="Heilman E.R."/>
            <person name="Heiman D."/>
            <person name="Hepburn T."/>
            <person name="Howarth C."/>
            <person name="Jen D."/>
            <person name="Larson L."/>
            <person name="Mehta T."/>
            <person name="Neiman D."/>
            <person name="Pearson M."/>
            <person name="Roberts A."/>
            <person name="Saif S."/>
            <person name="Shea T."/>
            <person name="Shenoy N."/>
            <person name="Sisk P."/>
            <person name="Stolte C."/>
            <person name="Sykes S."/>
            <person name="Walk T."/>
            <person name="White J."/>
            <person name="Yandava C."/>
            <person name="Haas B."/>
            <person name="Nusbaum C."/>
            <person name="Birren B."/>
        </authorList>
    </citation>
    <scope>NUCLEOTIDE SEQUENCE [LARGE SCALE GENOMIC DNA]</scope>
    <source>
        <strain evidence="7">R3-111a-1</strain>
    </source>
</reference>
<dbReference type="AlphaFoldDB" id="J3P554"/>
<evidence type="ECO:0000256" key="3">
    <source>
        <dbReference type="ARBA" id="ARBA00023002"/>
    </source>
</evidence>
<evidence type="ECO:0000256" key="1">
    <source>
        <dbReference type="ARBA" id="ARBA00005725"/>
    </source>
</evidence>
<dbReference type="InterPro" id="IPR051609">
    <property type="entry name" value="NmrA/Isoflavone_reductase-like"/>
</dbReference>
<dbReference type="GeneID" id="20349098"/>
<reference evidence="6" key="5">
    <citation type="submission" date="2018-04" db="UniProtKB">
        <authorList>
            <consortium name="EnsemblFungi"/>
        </authorList>
    </citation>
    <scope>IDENTIFICATION</scope>
    <source>
        <strain evidence="6">R3-111a-1</strain>
    </source>
</reference>
<dbReference type="eggNOG" id="ENOG502RXEE">
    <property type="taxonomic scope" value="Eukaryota"/>
</dbReference>
<evidence type="ECO:0000313" key="7">
    <source>
        <dbReference type="Proteomes" id="UP000006039"/>
    </source>
</evidence>
<dbReference type="SUPFAM" id="SSF51735">
    <property type="entry name" value="NAD(P)-binding Rossmann-fold domains"/>
    <property type="match status" value="1"/>
</dbReference>
<dbReference type="PANTHER" id="PTHR47706">
    <property type="entry name" value="NMRA-LIKE FAMILY PROTEIN"/>
    <property type="match status" value="1"/>
</dbReference>
<evidence type="ECO:0000313" key="5">
    <source>
        <dbReference type="EMBL" id="EJT74802.1"/>
    </source>
</evidence>
<keyword evidence="7" id="KW-1185">Reference proteome</keyword>
<dbReference type="VEuPathDB" id="FungiDB:GGTG_08640"/>
<dbReference type="Pfam" id="PF05368">
    <property type="entry name" value="NmrA"/>
    <property type="match status" value="1"/>
</dbReference>
<comment type="similarity">
    <text evidence="1">Belongs to the NmrA-type oxidoreductase family. Isoflavone reductase subfamily.</text>
</comment>
<dbReference type="RefSeq" id="XP_009224746.1">
    <property type="nucleotide sequence ID" value="XM_009226482.1"/>
</dbReference>
<dbReference type="InterPro" id="IPR008030">
    <property type="entry name" value="NmrA-like"/>
</dbReference>
<keyword evidence="3" id="KW-0560">Oxidoreductase</keyword>
<evidence type="ECO:0000256" key="2">
    <source>
        <dbReference type="ARBA" id="ARBA00022857"/>
    </source>
</evidence>
<dbReference type="Gene3D" id="3.90.25.10">
    <property type="entry name" value="UDP-galactose 4-epimerase, domain 1"/>
    <property type="match status" value="1"/>
</dbReference>
<accession>J3P554</accession>
<dbReference type="OrthoDB" id="10000533at2759"/>
<proteinExistence type="inferred from homology"/>
<evidence type="ECO:0000259" key="4">
    <source>
        <dbReference type="Pfam" id="PF05368"/>
    </source>
</evidence>
<gene>
    <name evidence="6" type="primary">20349098</name>
    <name evidence="5" type="ORF">GGTG_08640</name>
</gene>
<dbReference type="STRING" id="644352.J3P554"/>
<keyword evidence="2" id="KW-0521">NADP</keyword>
<reference evidence="5" key="2">
    <citation type="submission" date="2010-07" db="EMBL/GenBank/DDBJ databases">
        <authorList>
            <consortium name="The Broad Institute Genome Sequencing Platform"/>
            <consortium name="Broad Institute Genome Sequencing Center for Infectious Disease"/>
            <person name="Ma L.-J."/>
            <person name="Dead R."/>
            <person name="Young S."/>
            <person name="Zeng Q."/>
            <person name="Koehrsen M."/>
            <person name="Alvarado L."/>
            <person name="Berlin A."/>
            <person name="Chapman S.B."/>
            <person name="Chen Z."/>
            <person name="Freedman E."/>
            <person name="Gellesch M."/>
            <person name="Goldberg J."/>
            <person name="Griggs A."/>
            <person name="Gujja S."/>
            <person name="Heilman E.R."/>
            <person name="Heiman D."/>
            <person name="Hepburn T."/>
            <person name="Howarth C."/>
            <person name="Jen D."/>
            <person name="Larson L."/>
            <person name="Mehta T."/>
            <person name="Neiman D."/>
            <person name="Pearson M."/>
            <person name="Roberts A."/>
            <person name="Saif S."/>
            <person name="Shea T."/>
            <person name="Shenoy N."/>
            <person name="Sisk P."/>
            <person name="Stolte C."/>
            <person name="Sykes S."/>
            <person name="Walk T."/>
            <person name="White J."/>
            <person name="Yandava C."/>
            <person name="Haas B."/>
            <person name="Nusbaum C."/>
            <person name="Birren B."/>
        </authorList>
    </citation>
    <scope>NUCLEOTIDE SEQUENCE</scope>
    <source>
        <strain evidence="5">R3-111a-1</strain>
    </source>
</reference>
<dbReference type="PANTHER" id="PTHR47706:SF4">
    <property type="entry name" value="NMRA-LIKE DOMAIN-CONTAINING PROTEIN"/>
    <property type="match status" value="1"/>
</dbReference>
<dbReference type="InterPro" id="IPR036291">
    <property type="entry name" value="NAD(P)-bd_dom_sf"/>
</dbReference>
<sequence>MVKVVIAGATSQLAREVLQGLMRSGKHELLGLCREITEEVAVWSGSVLSLSATTYEDKQELVRLLKSADVLLCFFSPMHDAEGKNQIRLIDAAVEAGVKRYVPSEWFAGAGLATAIADFPYMASKLAVRKYLEDLNRDKKVIEYTLLSPGMFMDYLAYPRSTDATHTRSFETFINMQEARGFYMEGHEHDSFTLTAITDIVNVVLRAIDYEGEWPVNGGVAGETVTIRQLIELGEKLRGKSFAIEVLDPKDVEAGDLKVTKLDRITHPSIPPEQLEYFTKAALAATLRAIATGGMVVDGEWNRLLPDYKFMTVEELLRKHF</sequence>
<reference evidence="5" key="3">
    <citation type="submission" date="2010-09" db="EMBL/GenBank/DDBJ databases">
        <title>Annotation of Gaeumannomyces graminis var. tritici R3-111a-1.</title>
        <authorList>
            <consortium name="The Broad Institute Genome Sequencing Platform"/>
            <person name="Ma L.-J."/>
            <person name="Dead R."/>
            <person name="Young S.K."/>
            <person name="Zeng Q."/>
            <person name="Gargeya S."/>
            <person name="Fitzgerald M."/>
            <person name="Haas B."/>
            <person name="Abouelleil A."/>
            <person name="Alvarado L."/>
            <person name="Arachchi H.M."/>
            <person name="Berlin A."/>
            <person name="Brown A."/>
            <person name="Chapman S.B."/>
            <person name="Chen Z."/>
            <person name="Dunbar C."/>
            <person name="Freedman E."/>
            <person name="Gearin G."/>
            <person name="Gellesch M."/>
            <person name="Goldberg J."/>
            <person name="Griggs A."/>
            <person name="Gujja S."/>
            <person name="Heiman D."/>
            <person name="Howarth C."/>
            <person name="Larson L."/>
            <person name="Lui A."/>
            <person name="MacDonald P.J.P."/>
            <person name="Mehta T."/>
            <person name="Montmayeur A."/>
            <person name="Murphy C."/>
            <person name="Neiman D."/>
            <person name="Pearson M."/>
            <person name="Priest M."/>
            <person name="Roberts A."/>
            <person name="Saif S."/>
            <person name="Shea T."/>
            <person name="Shenoy N."/>
            <person name="Sisk P."/>
            <person name="Stolte C."/>
            <person name="Sykes S."/>
            <person name="Yandava C."/>
            <person name="Wortman J."/>
            <person name="Nusbaum C."/>
            <person name="Birren B."/>
        </authorList>
    </citation>
    <scope>NUCLEOTIDE SEQUENCE</scope>
    <source>
        <strain evidence="5">R3-111a-1</strain>
    </source>
</reference>
<dbReference type="GO" id="GO:0016491">
    <property type="term" value="F:oxidoreductase activity"/>
    <property type="evidence" value="ECO:0007669"/>
    <property type="project" value="UniProtKB-KW"/>
</dbReference>
<dbReference type="Gene3D" id="3.40.50.720">
    <property type="entry name" value="NAD(P)-binding Rossmann-like Domain"/>
    <property type="match status" value="1"/>
</dbReference>
<dbReference type="EMBL" id="GL385398">
    <property type="protein sequence ID" value="EJT74802.1"/>
    <property type="molecule type" value="Genomic_DNA"/>
</dbReference>
<feature type="domain" description="NmrA-like" evidence="4">
    <location>
        <begin position="3"/>
        <end position="249"/>
    </location>
</feature>
<evidence type="ECO:0000313" key="6">
    <source>
        <dbReference type="EnsemblFungi" id="EJT74802"/>
    </source>
</evidence>
<protein>
    <recommendedName>
        <fullName evidence="4">NmrA-like domain-containing protein</fullName>
    </recommendedName>
</protein>
<dbReference type="Proteomes" id="UP000006039">
    <property type="component" value="Unassembled WGS sequence"/>
</dbReference>
<dbReference type="EnsemblFungi" id="EJT74802">
    <property type="protein sequence ID" value="EJT74802"/>
    <property type="gene ID" value="GGTG_08640"/>
</dbReference>
<organism evidence="5">
    <name type="scientific">Gaeumannomyces tritici (strain R3-111a-1)</name>
    <name type="common">Wheat and barley take-all root rot fungus</name>
    <name type="synonym">Gaeumannomyces graminis var. tritici</name>
    <dbReference type="NCBI Taxonomy" id="644352"/>
    <lineage>
        <taxon>Eukaryota</taxon>
        <taxon>Fungi</taxon>
        <taxon>Dikarya</taxon>
        <taxon>Ascomycota</taxon>
        <taxon>Pezizomycotina</taxon>
        <taxon>Sordariomycetes</taxon>
        <taxon>Sordariomycetidae</taxon>
        <taxon>Magnaporthales</taxon>
        <taxon>Magnaporthaceae</taxon>
        <taxon>Gaeumannomyces</taxon>
    </lineage>
</organism>
<name>J3P554_GAET3</name>